<protein>
    <submittedName>
        <fullName evidence="1">Uncharacterized protein</fullName>
    </submittedName>
</protein>
<dbReference type="InterPro" id="IPR046732">
    <property type="entry name" value="DUF6624"/>
</dbReference>
<dbReference type="Pfam" id="PF20329">
    <property type="entry name" value="DUF6624"/>
    <property type="match status" value="1"/>
</dbReference>
<proteinExistence type="predicted"/>
<reference evidence="1 2" key="1">
    <citation type="submission" date="2017-04" db="EMBL/GenBank/DDBJ databases">
        <title>Whole genome sequence of Bdellovibrio bacteriovorus strain SSB218315.</title>
        <authorList>
            <person name="Oyedara O."/>
            <person name="Rodriguez-Perez M.A."/>
        </authorList>
    </citation>
    <scope>NUCLEOTIDE SEQUENCE [LARGE SCALE GENOMIC DNA]</scope>
    <source>
        <strain evidence="1 2">SSB218315</strain>
    </source>
</reference>
<dbReference type="AlphaFoldDB" id="A0A1Z3N4V8"/>
<dbReference type="RefSeq" id="WP_088564080.1">
    <property type="nucleotide sequence ID" value="NZ_CP020946.1"/>
</dbReference>
<accession>A0A1Z3N4V8</accession>
<gene>
    <name evidence="1" type="ORF">B9G79_02110</name>
</gene>
<name>A0A1Z3N4V8_BDEBC</name>
<organism evidence="1 2">
    <name type="scientific">Bdellovibrio bacteriovorus</name>
    <dbReference type="NCBI Taxonomy" id="959"/>
    <lineage>
        <taxon>Bacteria</taxon>
        <taxon>Pseudomonadati</taxon>
        <taxon>Bdellovibrionota</taxon>
        <taxon>Bdellovibrionia</taxon>
        <taxon>Bdellovibrionales</taxon>
        <taxon>Pseudobdellovibrionaceae</taxon>
        <taxon>Bdellovibrio</taxon>
    </lineage>
</organism>
<dbReference type="OrthoDB" id="7632344at2"/>
<dbReference type="EMBL" id="CP020946">
    <property type="protein sequence ID" value="ASD62441.1"/>
    <property type="molecule type" value="Genomic_DNA"/>
</dbReference>
<sequence length="193" mass="22384">MSYAEEILHLMREDEAVREALAATGELFQGYNAQMEKVHLRNARKLNDLIVEKGFPTIDLVGEEACTAALRIILHAISWPEFMRMQEPVLIDLAKNGKVPKSYVAILIDRIRFYEGRKQVYGTNADWDENGILRITDVEDEKNLNNRRAEMGLDPIESLVITPMDGEYHPPEPEKRHKEFIEWTFKTGWRNND</sequence>
<dbReference type="Proteomes" id="UP000197003">
    <property type="component" value="Chromosome"/>
</dbReference>
<evidence type="ECO:0000313" key="2">
    <source>
        <dbReference type="Proteomes" id="UP000197003"/>
    </source>
</evidence>
<evidence type="ECO:0000313" key="1">
    <source>
        <dbReference type="EMBL" id="ASD62441.1"/>
    </source>
</evidence>